<dbReference type="EMBL" id="NCKV01000348">
    <property type="protein sequence ID" value="RWS30872.1"/>
    <property type="molecule type" value="Genomic_DNA"/>
</dbReference>
<keyword evidence="2" id="KW-1185">Reference proteome</keyword>
<reference evidence="1 2" key="1">
    <citation type="journal article" date="2018" name="Gigascience">
        <title>Genomes of trombidid mites reveal novel predicted allergens and laterally-transferred genes associated with secondary metabolism.</title>
        <authorList>
            <person name="Dong X."/>
            <person name="Chaisiri K."/>
            <person name="Xia D."/>
            <person name="Armstrong S.D."/>
            <person name="Fang Y."/>
            <person name="Donnelly M.J."/>
            <person name="Kadowaki T."/>
            <person name="McGarry J.W."/>
            <person name="Darby A.C."/>
            <person name="Makepeace B.L."/>
        </authorList>
    </citation>
    <scope>NUCLEOTIDE SEQUENCE [LARGE SCALE GENOMIC DNA]</scope>
    <source>
        <strain evidence="1">UoL-UT</strain>
    </source>
</reference>
<sequence length="76" mass="8872">MGQENFESMNMNHVKSCPYFPGTANHFEANKRNSFYGLQYCKSGEEDVNSNNHAFIDCDSIMQYDITRLINQKRIQ</sequence>
<protein>
    <submittedName>
        <fullName evidence="1">Uncharacterized protein</fullName>
    </submittedName>
</protein>
<gene>
    <name evidence="1" type="ORF">B4U80_08492</name>
</gene>
<accession>A0A443STP8</accession>
<dbReference type="AlphaFoldDB" id="A0A443STP8"/>
<comment type="caution">
    <text evidence="1">The sequence shown here is derived from an EMBL/GenBank/DDBJ whole genome shotgun (WGS) entry which is preliminary data.</text>
</comment>
<name>A0A443STP8_9ACAR</name>
<dbReference type="Proteomes" id="UP000288716">
    <property type="component" value="Unassembled WGS sequence"/>
</dbReference>
<proteinExistence type="predicted"/>
<dbReference type="VEuPathDB" id="VectorBase:LDEU001168"/>
<evidence type="ECO:0000313" key="2">
    <source>
        <dbReference type="Proteomes" id="UP000288716"/>
    </source>
</evidence>
<organism evidence="1 2">
    <name type="scientific">Leptotrombidium deliense</name>
    <dbReference type="NCBI Taxonomy" id="299467"/>
    <lineage>
        <taxon>Eukaryota</taxon>
        <taxon>Metazoa</taxon>
        <taxon>Ecdysozoa</taxon>
        <taxon>Arthropoda</taxon>
        <taxon>Chelicerata</taxon>
        <taxon>Arachnida</taxon>
        <taxon>Acari</taxon>
        <taxon>Acariformes</taxon>
        <taxon>Trombidiformes</taxon>
        <taxon>Prostigmata</taxon>
        <taxon>Anystina</taxon>
        <taxon>Parasitengona</taxon>
        <taxon>Trombiculoidea</taxon>
        <taxon>Trombiculidae</taxon>
        <taxon>Leptotrombidium</taxon>
    </lineage>
</organism>
<evidence type="ECO:0000313" key="1">
    <source>
        <dbReference type="EMBL" id="RWS30872.1"/>
    </source>
</evidence>